<evidence type="ECO:0000313" key="1">
    <source>
        <dbReference type="EMBL" id="AXC15494.1"/>
    </source>
</evidence>
<dbReference type="AlphaFoldDB" id="A0A2Z5G9W5"/>
<dbReference type="EMBL" id="CP030840">
    <property type="protein sequence ID" value="AXC15494.1"/>
    <property type="molecule type" value="Genomic_DNA"/>
</dbReference>
<organism evidence="1 2">
    <name type="scientific">Acidisarcina polymorpha</name>
    <dbReference type="NCBI Taxonomy" id="2211140"/>
    <lineage>
        <taxon>Bacteria</taxon>
        <taxon>Pseudomonadati</taxon>
        <taxon>Acidobacteriota</taxon>
        <taxon>Terriglobia</taxon>
        <taxon>Terriglobales</taxon>
        <taxon>Acidobacteriaceae</taxon>
        <taxon>Acidisarcina</taxon>
    </lineage>
</organism>
<reference evidence="1 2" key="1">
    <citation type="journal article" date="2018" name="Front. Microbiol.">
        <title>Hydrolytic Capabilities as a Key to Environmental Success: Chitinolytic and Cellulolytic Acidobacteria From Acidic Sub-arctic Soils and Boreal Peatlands.</title>
        <authorList>
            <person name="Belova S.E."/>
            <person name="Ravin N.V."/>
            <person name="Pankratov T.A."/>
            <person name="Rakitin A.L."/>
            <person name="Ivanova A.A."/>
            <person name="Beletsky A.V."/>
            <person name="Mardanov A.V."/>
            <person name="Sinninghe Damste J.S."/>
            <person name="Dedysh S.N."/>
        </authorList>
    </citation>
    <scope>NUCLEOTIDE SEQUENCE [LARGE SCALE GENOMIC DNA]</scope>
    <source>
        <strain evidence="1 2">SBC82</strain>
    </source>
</reference>
<dbReference type="Proteomes" id="UP000253606">
    <property type="component" value="Chromosome"/>
</dbReference>
<keyword evidence="2" id="KW-1185">Reference proteome</keyword>
<dbReference type="KEGG" id="abas:ACPOL_6253"/>
<protein>
    <submittedName>
        <fullName evidence="1">Uncharacterized protein</fullName>
    </submittedName>
</protein>
<name>A0A2Z5G9W5_9BACT</name>
<accession>A0A2Z5G9W5</accession>
<sequence>MLQKLHHIGMRGTDLLHRIESNPRTDEAEAELRELAQAIQGELRDEYERMHADQWTNSLTVFEISVYSPTICRMWKDTGINGLDVHAEIGAKWQEVFAAIIHLSR</sequence>
<proteinExistence type="predicted"/>
<evidence type="ECO:0000313" key="2">
    <source>
        <dbReference type="Proteomes" id="UP000253606"/>
    </source>
</evidence>
<gene>
    <name evidence="1" type="ORF">ACPOL_6253</name>
</gene>